<feature type="binding site" evidence="13">
    <location>
        <position position="117"/>
    </location>
    <ligand>
        <name>substrate</name>
    </ligand>
</feature>
<dbReference type="EMBL" id="ATHJ01000105">
    <property type="protein sequence ID" value="EPR35822.1"/>
    <property type="molecule type" value="Genomic_DNA"/>
</dbReference>
<feature type="binding site" evidence="14">
    <location>
        <position position="117"/>
    </location>
    <ligand>
        <name>(2R)-3-phosphoglycerate</name>
        <dbReference type="ChEBI" id="CHEBI:58272"/>
    </ligand>
</feature>
<dbReference type="PROSITE" id="PS00111">
    <property type="entry name" value="PGLYCERATE_KINASE"/>
    <property type="match status" value="1"/>
</dbReference>
<dbReference type="GO" id="GO:0005524">
    <property type="term" value="F:ATP binding"/>
    <property type="evidence" value="ECO:0007669"/>
    <property type="project" value="UniProtKB-KW"/>
</dbReference>
<keyword evidence="7 13" id="KW-0963">Cytoplasm</keyword>
<evidence type="ECO:0000256" key="3">
    <source>
        <dbReference type="ARBA" id="ARBA00008982"/>
    </source>
</evidence>
<comment type="caution">
    <text evidence="13">Lacks conserved residue(s) required for the propagation of feature annotation.</text>
</comment>
<dbReference type="FunFam" id="3.40.50.1260:FF:000006">
    <property type="entry name" value="Phosphoglycerate kinase"/>
    <property type="match status" value="1"/>
</dbReference>
<comment type="subunit">
    <text evidence="4 13">Monomer.</text>
</comment>
<keyword evidence="8 13" id="KW-0808">Transferase</keyword>
<evidence type="ECO:0000256" key="14">
    <source>
        <dbReference type="PIRSR" id="PIRSR000724-1"/>
    </source>
</evidence>
<comment type="similarity">
    <text evidence="3 13 16">Belongs to the phosphoglycerate kinase family.</text>
</comment>
<dbReference type="OrthoDB" id="9808460at2"/>
<dbReference type="RefSeq" id="WP_020877638.1">
    <property type="nucleotide sequence ID" value="NZ_ATHJ01000105.1"/>
</dbReference>
<organism evidence="17 18">
    <name type="scientific">Desulfococcus multivorans DSM 2059</name>
    <dbReference type="NCBI Taxonomy" id="1121405"/>
    <lineage>
        <taxon>Bacteria</taxon>
        <taxon>Pseudomonadati</taxon>
        <taxon>Thermodesulfobacteriota</taxon>
        <taxon>Desulfobacteria</taxon>
        <taxon>Desulfobacterales</taxon>
        <taxon>Desulfococcaceae</taxon>
        <taxon>Desulfococcus</taxon>
    </lineage>
</organism>
<dbReference type="FunFam" id="3.40.50.1260:FF:000031">
    <property type="entry name" value="Phosphoglycerate kinase 1"/>
    <property type="match status" value="1"/>
</dbReference>
<feature type="binding site" evidence="13">
    <location>
        <position position="35"/>
    </location>
    <ligand>
        <name>substrate</name>
    </ligand>
</feature>
<dbReference type="PATRIC" id="fig|1121405.3.peg.3227"/>
<evidence type="ECO:0000313" key="18">
    <source>
        <dbReference type="Proteomes" id="UP000014977"/>
    </source>
</evidence>
<name>S7TF50_DESML</name>
<dbReference type="Gene3D" id="3.40.50.1260">
    <property type="entry name" value="Phosphoglycerate kinase, N-terminal domain"/>
    <property type="match status" value="2"/>
</dbReference>
<feature type="binding site" evidence="13 15">
    <location>
        <begin position="349"/>
        <end position="352"/>
    </location>
    <ligand>
        <name>ATP</name>
        <dbReference type="ChEBI" id="CHEBI:30616"/>
    </ligand>
</feature>
<dbReference type="Proteomes" id="UP000014977">
    <property type="component" value="Unassembled WGS sequence"/>
</dbReference>
<accession>S7TF50</accession>
<evidence type="ECO:0000256" key="16">
    <source>
        <dbReference type="RuleBase" id="RU000532"/>
    </source>
</evidence>
<evidence type="ECO:0000256" key="7">
    <source>
        <dbReference type="ARBA" id="ARBA00022490"/>
    </source>
</evidence>
<keyword evidence="10 13" id="KW-0418">Kinase</keyword>
<dbReference type="GO" id="GO:0006094">
    <property type="term" value="P:gluconeogenesis"/>
    <property type="evidence" value="ECO:0007669"/>
    <property type="project" value="TreeGrafter"/>
</dbReference>
<dbReference type="Pfam" id="PF00162">
    <property type="entry name" value="PGK"/>
    <property type="match status" value="1"/>
</dbReference>
<evidence type="ECO:0000256" key="5">
    <source>
        <dbReference type="ARBA" id="ARBA00013061"/>
    </source>
</evidence>
<dbReference type="EC" id="2.7.2.3" evidence="5 13"/>
<evidence type="ECO:0000256" key="1">
    <source>
        <dbReference type="ARBA" id="ARBA00000642"/>
    </source>
</evidence>
<comment type="catalytic activity">
    <reaction evidence="1 13 16">
        <text>(2R)-3-phosphoglycerate + ATP = (2R)-3-phospho-glyceroyl phosphate + ADP</text>
        <dbReference type="Rhea" id="RHEA:14801"/>
        <dbReference type="ChEBI" id="CHEBI:30616"/>
        <dbReference type="ChEBI" id="CHEBI:57604"/>
        <dbReference type="ChEBI" id="CHEBI:58272"/>
        <dbReference type="ChEBI" id="CHEBI:456216"/>
        <dbReference type="EC" id="2.7.2.3"/>
    </reaction>
</comment>
<proteinExistence type="inferred from homology"/>
<protein>
    <recommendedName>
        <fullName evidence="6 13">Phosphoglycerate kinase</fullName>
        <ecNumber evidence="5 13">2.7.2.3</ecNumber>
    </recommendedName>
</protein>
<comment type="subcellular location">
    <subcellularLocation>
        <location evidence="13">Cytoplasm</location>
    </subcellularLocation>
</comment>
<dbReference type="PANTHER" id="PTHR11406:SF23">
    <property type="entry name" value="PHOSPHOGLYCERATE KINASE 1, CHLOROPLASTIC-RELATED"/>
    <property type="match status" value="1"/>
</dbReference>
<dbReference type="AlphaFoldDB" id="S7TF50"/>
<feature type="binding site" evidence="13">
    <location>
        <position position="150"/>
    </location>
    <ligand>
        <name>substrate</name>
    </ligand>
</feature>
<dbReference type="GO" id="GO:0006096">
    <property type="term" value="P:glycolytic process"/>
    <property type="evidence" value="ECO:0007669"/>
    <property type="project" value="UniProtKB-UniRule"/>
</dbReference>
<dbReference type="PIRSF" id="PIRSF000724">
    <property type="entry name" value="Pgk"/>
    <property type="match status" value="1"/>
</dbReference>
<sequence>MKTIQSIDLDGKRVLVRVDFNVPLNKEGRITDDARIQGALPTLRYVVEHGARLIVASHLGRPKGRRVPEFSLAPVAERLTLLLERRVRLAEDCIGPGAAAAVDGMADGDVVLLENLRYHEGEQKNDPVFAEALAALCDVYVNDAFAVCHRAHASVAAVTRFAPISVAGFLLQKELEYFGKAMNNPRRPLVAVVGGAKVSSKLAALERMLEKVDRIIIGGAMANTFLKHSGVDVGASLVEDDMVAAAGTLKATCAQKGIGLFLPVDVIAGDRFDPGAETRIVPAGEIPSGWMALDIGPETARRYAEALADAGTVVWNGPMGAFEMAPFSRGTTAIAECIAGLDALTIVGGGDTNAAVHQADVTDRIGYISTGGGAFLTLLEGNPLPAIQALEAVDTNPAA</sequence>
<keyword evidence="12 13" id="KW-0324">Glycolysis</keyword>
<feature type="binding site" evidence="14">
    <location>
        <position position="150"/>
    </location>
    <ligand>
        <name>(2R)-3-phosphoglycerate</name>
        <dbReference type="ChEBI" id="CHEBI:58272"/>
    </ligand>
</feature>
<dbReference type="SUPFAM" id="SSF53748">
    <property type="entry name" value="Phosphoglycerate kinase"/>
    <property type="match status" value="1"/>
</dbReference>
<dbReference type="CDD" id="cd00318">
    <property type="entry name" value="Phosphoglycerate_kinase"/>
    <property type="match status" value="1"/>
</dbReference>
<dbReference type="eggNOG" id="COG0126">
    <property type="taxonomic scope" value="Bacteria"/>
</dbReference>
<evidence type="ECO:0000256" key="13">
    <source>
        <dbReference type="HAMAP-Rule" id="MF_00145"/>
    </source>
</evidence>
<dbReference type="GO" id="GO:0004618">
    <property type="term" value="F:phosphoglycerate kinase activity"/>
    <property type="evidence" value="ECO:0007669"/>
    <property type="project" value="UniProtKB-UniRule"/>
</dbReference>
<evidence type="ECO:0000256" key="15">
    <source>
        <dbReference type="PIRSR" id="PIRSR000724-2"/>
    </source>
</evidence>
<feature type="binding site" evidence="13 15">
    <location>
        <position position="323"/>
    </location>
    <ligand>
        <name>ATP</name>
        <dbReference type="ChEBI" id="CHEBI:30616"/>
    </ligand>
</feature>
<dbReference type="InterPro" id="IPR001576">
    <property type="entry name" value="Phosphoglycerate_kinase"/>
</dbReference>
<dbReference type="PRINTS" id="PR00477">
    <property type="entry name" value="PHGLYCKINASE"/>
</dbReference>
<reference evidence="17 18" key="1">
    <citation type="journal article" date="2013" name="Genome Announc.">
        <title>Draft genome sequences for three mercury-methylating, sulfate-reducing bacteria.</title>
        <authorList>
            <person name="Brown S.D."/>
            <person name="Hurt R.A.Jr."/>
            <person name="Gilmour C.C."/>
            <person name="Elias D.A."/>
        </authorList>
    </citation>
    <scope>NUCLEOTIDE SEQUENCE [LARGE SCALE GENOMIC DNA]</scope>
    <source>
        <strain evidence="17 18">DSM 2059</strain>
    </source>
</reference>
<gene>
    <name evidence="13" type="primary">pgk</name>
    <name evidence="17" type="ORF">dsmv_0527</name>
</gene>
<dbReference type="InterPro" id="IPR036043">
    <property type="entry name" value="Phosphoglycerate_kinase_sf"/>
</dbReference>
<dbReference type="UniPathway" id="UPA00109">
    <property type="reaction ID" value="UER00185"/>
</dbReference>
<evidence type="ECO:0000256" key="12">
    <source>
        <dbReference type="ARBA" id="ARBA00023152"/>
    </source>
</evidence>
<comment type="pathway">
    <text evidence="2 13">Carbohydrate degradation; glycolysis; pyruvate from D-glyceraldehyde 3-phosphate: step 2/5.</text>
</comment>
<dbReference type="InterPro" id="IPR015911">
    <property type="entry name" value="Phosphoglycerate_kinase_CS"/>
</dbReference>
<evidence type="ECO:0000256" key="8">
    <source>
        <dbReference type="ARBA" id="ARBA00022679"/>
    </source>
</evidence>
<feature type="binding site" evidence="14">
    <location>
        <position position="35"/>
    </location>
    <ligand>
        <name>(2R)-3-phosphoglycerate</name>
        <dbReference type="ChEBI" id="CHEBI:58272"/>
    </ligand>
</feature>
<evidence type="ECO:0000256" key="4">
    <source>
        <dbReference type="ARBA" id="ARBA00011245"/>
    </source>
</evidence>
<evidence type="ECO:0000313" key="17">
    <source>
        <dbReference type="EMBL" id="EPR35822.1"/>
    </source>
</evidence>
<feature type="binding site" evidence="13 15">
    <location>
        <position position="201"/>
    </location>
    <ligand>
        <name>ATP</name>
        <dbReference type="ChEBI" id="CHEBI:30616"/>
    </ligand>
</feature>
<dbReference type="GO" id="GO:0043531">
    <property type="term" value="F:ADP binding"/>
    <property type="evidence" value="ECO:0007669"/>
    <property type="project" value="TreeGrafter"/>
</dbReference>
<dbReference type="GO" id="GO:0005829">
    <property type="term" value="C:cytosol"/>
    <property type="evidence" value="ECO:0007669"/>
    <property type="project" value="TreeGrafter"/>
</dbReference>
<evidence type="ECO:0000256" key="11">
    <source>
        <dbReference type="ARBA" id="ARBA00022840"/>
    </source>
</evidence>
<keyword evidence="18" id="KW-1185">Reference proteome</keyword>
<feature type="binding site" evidence="13 14">
    <location>
        <begin position="58"/>
        <end position="61"/>
    </location>
    <ligand>
        <name>substrate</name>
    </ligand>
</feature>
<evidence type="ECO:0000256" key="9">
    <source>
        <dbReference type="ARBA" id="ARBA00022741"/>
    </source>
</evidence>
<evidence type="ECO:0000256" key="2">
    <source>
        <dbReference type="ARBA" id="ARBA00004838"/>
    </source>
</evidence>
<keyword evidence="9 13" id="KW-0547">Nucleotide-binding</keyword>
<dbReference type="HAMAP" id="MF_00145">
    <property type="entry name" value="Phosphoglyc_kinase"/>
    <property type="match status" value="1"/>
</dbReference>
<keyword evidence="11 13" id="KW-0067">ATP-binding</keyword>
<evidence type="ECO:0000256" key="10">
    <source>
        <dbReference type="ARBA" id="ARBA00022777"/>
    </source>
</evidence>
<dbReference type="STRING" id="897.B2D07_15285"/>
<dbReference type="PANTHER" id="PTHR11406">
    <property type="entry name" value="PHOSPHOGLYCERATE KINASE"/>
    <property type="match status" value="1"/>
</dbReference>
<evidence type="ECO:0000256" key="6">
    <source>
        <dbReference type="ARBA" id="ARBA00016471"/>
    </source>
</evidence>
<dbReference type="InterPro" id="IPR015824">
    <property type="entry name" value="Phosphoglycerate_kinase_N"/>
</dbReference>
<comment type="caution">
    <text evidence="17">The sequence shown here is derived from an EMBL/GenBank/DDBJ whole genome shotgun (WGS) entry which is preliminary data.</text>
</comment>
<feature type="binding site" evidence="13 14">
    <location>
        <begin position="19"/>
        <end position="21"/>
    </location>
    <ligand>
        <name>substrate</name>
    </ligand>
</feature>